<name>A0ABS3XSW3_9ACTN</name>
<dbReference type="RefSeq" id="WP_209210132.1">
    <property type="nucleotide sequence ID" value="NZ_JAFFZM010000004.1"/>
</dbReference>
<dbReference type="Proteomes" id="UP000721954">
    <property type="component" value="Unassembled WGS sequence"/>
</dbReference>
<dbReference type="GeneID" id="96258697"/>
<sequence>MRVSLTLGAASAAASSGPALTGKSSCPRSYVCVWDNDSFSGKPRWKSQGNLGAHKSAHGLSVFNNGVRHPGADHIRYKYTYAINGRTHYGCLHYPGDTPNSVTAIDTTVTLNYAKWGGEC</sequence>
<accession>A0ABS3XSW3</accession>
<gene>
    <name evidence="1" type="ORF">JW613_08765</name>
</gene>
<comment type="caution">
    <text evidence="1">The sequence shown here is derived from an EMBL/GenBank/DDBJ whole genome shotgun (WGS) entry which is preliminary data.</text>
</comment>
<dbReference type="EMBL" id="JAFFZM010000004">
    <property type="protein sequence ID" value="MBO8198398.1"/>
    <property type="molecule type" value="Genomic_DNA"/>
</dbReference>
<organism evidence="1 2">
    <name type="scientific">Streptomyces smyrnaeus</name>
    <dbReference type="NCBI Taxonomy" id="1387713"/>
    <lineage>
        <taxon>Bacteria</taxon>
        <taxon>Bacillati</taxon>
        <taxon>Actinomycetota</taxon>
        <taxon>Actinomycetes</taxon>
        <taxon>Kitasatosporales</taxon>
        <taxon>Streptomycetaceae</taxon>
        <taxon>Streptomyces</taxon>
    </lineage>
</organism>
<proteinExistence type="predicted"/>
<evidence type="ECO:0000313" key="1">
    <source>
        <dbReference type="EMBL" id="MBO8198398.1"/>
    </source>
</evidence>
<protein>
    <submittedName>
        <fullName evidence="1">Peptidase inhibitor family I36 protein</fullName>
    </submittedName>
</protein>
<evidence type="ECO:0000313" key="2">
    <source>
        <dbReference type="Proteomes" id="UP000721954"/>
    </source>
</evidence>
<reference evidence="1 2" key="1">
    <citation type="submission" date="2021-02" db="EMBL/GenBank/DDBJ databases">
        <title>Streptomyces spirodelae sp. nov., isolated from duckweed.</title>
        <authorList>
            <person name="Saimee Y."/>
            <person name="Duangmal K."/>
        </authorList>
    </citation>
    <scope>NUCLEOTIDE SEQUENCE [LARGE SCALE GENOMIC DNA]</scope>
    <source>
        <strain evidence="1 2">DSM 42105</strain>
    </source>
</reference>
<dbReference type="Pfam" id="PF03995">
    <property type="entry name" value="Inhibitor_I36"/>
    <property type="match status" value="1"/>
</dbReference>
<keyword evidence="2" id="KW-1185">Reference proteome</keyword>